<comment type="caution">
    <text evidence="6">Lacks conserved residue(s) required for the propagation of feature annotation.</text>
</comment>
<gene>
    <name evidence="11" type="ORF">Dbus_chr3Rg1877</name>
</gene>
<keyword evidence="2 7" id="KW-0812">Transmembrane</keyword>
<keyword evidence="8" id="KW-0732">Signal</keyword>
<dbReference type="Proteomes" id="UP000494163">
    <property type="component" value="Chromosome 3R"/>
</dbReference>
<sequence>MLKQYFKVKLLLLLLLLLPHCALTETCSAEYCNYAGECSIVSDKPKCRCYAEAFEGTYCERVRNLCLTEHNTCANKESCQHYVGQIVCNEPDTRSARIESIRATKLICSYNMRAIYGNKERLVLSFEELGAAPLQLSISTPTYMIAQLRLAAAPNKTKDLTTELQHLGIRRHMRAPYSKAQYFVFPTEYYTLGENTLNITIDSLDNTTNKRQRQTLALKVHVVQLRATTCIPKVVFRQCMNPEKPRIVNIQYFTNIQAIVEHRCSSNDKKFTTMWQALSHDSQVSYFKSEESTDLLIKIPRYKLWYNELIKNYPTMLLTLKFSLREQNNPWTHTRSLQCYLKVTAGSVVACIKGGHRRKVKAGQYLMLDGSRSEEPAYETSEQQLLFSWYISELDGANKQRLSYQSDSALYNLSSNYLSIGATKLITLEVVNRQIGGRSSKATQIVEAVGDARHVGVDIECVTNCHNNMYTPNAMLHVDVSCVSCYIPLSYTWTLNGVDAQQNKSHFIKMLDASVDGELVVAVTVNSRRTTEYAELKLQKLPAPVAGQCVMEPTSGAECQTKFQIECTGFEAPQQEPLLYSFKYADIYEEHIYGGETFLYLNGNDKLVINICGRLESCVRSELSFTVDPLELPKNAAQVEQFLEKHNLANLFAAGRRQEAFCILQRIAATATDREVVQTVYQTLKQDEIHSFLEVANMVSVAYTMVQRLAPMTNEVALVLQAPLKRALVGLDFVIEDTEIRDMTVDMCTHVSSLLTDFVSYGMRDNIEITHQEIMRRDFDDPLSEEYLDWERFDPTVSIRISRFITTMYLVFMLFHNIGLEAMYVMQVEEPFVYLSQNVSLKYQLFEQFSHIEHKPKNKDNNCIFHVPLSTVDALQTRFKTPNLFVTTWCFYNNIFWWAPDPWPPSTGVFMINLFGKNRNLEQTHNMQTDEAFLLELKQNKKNTLFDRSDYLYDNMRVYKHRLEGQVNLLVKFVNASAGLRVLITMNTIPTWPKLLIDSCYVPKGGQNTTIILKNRCQVDGVVYIAIYKMNLFDPYVTFTFRASAQECLLWDNMRVEPSWLRKHCYPMNFDQIPTYSKCLIKHMSIFAAKEFPVKPFSLQEGRHRHITDAHLPLNVGCVVFNIVLCLFGLFLLIMGTLLRNHKKKNLIRVIKTNDDQEAFSTQNIILHVRTGGMVTAFTTANVKMDFHSALGRYKVVIYQDPLFPQLCRNTSCMMRLSDEKLQLPCTITISHDNSGRYPTWYCQSIQLDDLRRDVSYTFIVHKWIGDKQKIILSSYPEDLKNLDQTQSQNCCKFFFNKFRYYTRMYYTNWFLLQPLLGPWRLTDQSWNLFERTCVWTCKLFVTVTIVFCYYRTTNKANYYSYKHRHDETSTSEFLALALLCYFVTLLVQAFFTHIVGAYE</sequence>
<dbReference type="OrthoDB" id="2121937at2759"/>
<evidence type="ECO:0000256" key="5">
    <source>
        <dbReference type="ARBA" id="ARBA00023136"/>
    </source>
</evidence>
<dbReference type="GO" id="GO:0005886">
    <property type="term" value="C:plasma membrane"/>
    <property type="evidence" value="ECO:0007669"/>
    <property type="project" value="TreeGrafter"/>
</dbReference>
<evidence type="ECO:0000259" key="9">
    <source>
        <dbReference type="PROSITE" id="PS50026"/>
    </source>
</evidence>
<evidence type="ECO:0000256" key="2">
    <source>
        <dbReference type="ARBA" id="ARBA00022692"/>
    </source>
</evidence>
<feature type="transmembrane region" description="Helical" evidence="7">
    <location>
        <begin position="1374"/>
        <end position="1399"/>
    </location>
</feature>
<dbReference type="SUPFAM" id="SSF49723">
    <property type="entry name" value="Lipase/lipooxygenase domain (PLAT/LH2 domain)"/>
    <property type="match status" value="1"/>
</dbReference>
<dbReference type="Pfam" id="PF01477">
    <property type="entry name" value="PLAT"/>
    <property type="match status" value="1"/>
</dbReference>
<keyword evidence="3" id="KW-0677">Repeat</keyword>
<evidence type="ECO:0000259" key="10">
    <source>
        <dbReference type="PROSITE" id="PS50095"/>
    </source>
</evidence>
<feature type="transmembrane region" description="Helical" evidence="7">
    <location>
        <begin position="1305"/>
        <end position="1322"/>
    </location>
</feature>
<evidence type="ECO:0000313" key="12">
    <source>
        <dbReference type="Proteomes" id="UP000494163"/>
    </source>
</evidence>
<accession>A0A0M4ENE6</accession>
<evidence type="ECO:0000313" key="11">
    <source>
        <dbReference type="EMBL" id="ALC47127.1"/>
    </source>
</evidence>
<evidence type="ECO:0000256" key="8">
    <source>
        <dbReference type="SAM" id="SignalP"/>
    </source>
</evidence>
<proteinExistence type="predicted"/>
<dbReference type="InterPro" id="IPR000742">
    <property type="entry name" value="EGF"/>
</dbReference>
<keyword evidence="12" id="KW-1185">Reference proteome</keyword>
<dbReference type="PANTHER" id="PTHR46730:SF1">
    <property type="entry name" value="PLAT DOMAIN-CONTAINING PROTEIN"/>
    <property type="match status" value="1"/>
</dbReference>
<feature type="transmembrane region" description="Helical" evidence="7">
    <location>
        <begin position="1119"/>
        <end position="1139"/>
    </location>
</feature>
<evidence type="ECO:0000256" key="4">
    <source>
        <dbReference type="ARBA" id="ARBA00022989"/>
    </source>
</evidence>
<dbReference type="PROSITE" id="PS50095">
    <property type="entry name" value="PLAT"/>
    <property type="match status" value="1"/>
</dbReference>
<dbReference type="InterPro" id="IPR002859">
    <property type="entry name" value="PKD/REJ-like"/>
</dbReference>
<evidence type="ECO:0000256" key="3">
    <source>
        <dbReference type="ARBA" id="ARBA00022737"/>
    </source>
</evidence>
<dbReference type="GO" id="GO:0006816">
    <property type="term" value="P:calcium ion transport"/>
    <property type="evidence" value="ECO:0007669"/>
    <property type="project" value="TreeGrafter"/>
</dbReference>
<dbReference type="InterPro" id="IPR001024">
    <property type="entry name" value="PLAT/LH2_dom"/>
</dbReference>
<dbReference type="OMA" id="IVANMAH"/>
<evidence type="ECO:0000256" key="6">
    <source>
        <dbReference type="PROSITE-ProRule" id="PRU00076"/>
    </source>
</evidence>
<dbReference type="Pfam" id="PF02010">
    <property type="entry name" value="REJ"/>
    <property type="match status" value="1"/>
</dbReference>
<dbReference type="GO" id="GO:0005261">
    <property type="term" value="F:monoatomic cation channel activity"/>
    <property type="evidence" value="ECO:0007669"/>
    <property type="project" value="TreeGrafter"/>
</dbReference>
<feature type="domain" description="PLAT" evidence="10">
    <location>
        <begin position="1163"/>
        <end position="1279"/>
    </location>
</feature>
<dbReference type="PANTHER" id="PTHR46730">
    <property type="entry name" value="POLYCYSTIN-1"/>
    <property type="match status" value="1"/>
</dbReference>
<dbReference type="EMBL" id="CP012526">
    <property type="protein sequence ID" value="ALC47127.1"/>
    <property type="molecule type" value="Genomic_DNA"/>
</dbReference>
<dbReference type="PROSITE" id="PS50026">
    <property type="entry name" value="EGF_3"/>
    <property type="match status" value="1"/>
</dbReference>
<comment type="subcellular location">
    <subcellularLocation>
        <location evidence="1">Membrane</location>
    </subcellularLocation>
</comment>
<organism evidence="11 12">
    <name type="scientific">Drosophila busckii</name>
    <name type="common">Fruit fly</name>
    <dbReference type="NCBI Taxonomy" id="30019"/>
    <lineage>
        <taxon>Eukaryota</taxon>
        <taxon>Metazoa</taxon>
        <taxon>Ecdysozoa</taxon>
        <taxon>Arthropoda</taxon>
        <taxon>Hexapoda</taxon>
        <taxon>Insecta</taxon>
        <taxon>Pterygota</taxon>
        <taxon>Neoptera</taxon>
        <taxon>Endopterygota</taxon>
        <taxon>Diptera</taxon>
        <taxon>Brachycera</taxon>
        <taxon>Muscomorpha</taxon>
        <taxon>Ephydroidea</taxon>
        <taxon>Drosophilidae</taxon>
        <taxon>Drosophila</taxon>
    </lineage>
</organism>
<keyword evidence="4 7" id="KW-1133">Transmembrane helix</keyword>
<protein>
    <submittedName>
        <fullName evidence="11">CG40930</fullName>
    </submittedName>
</protein>
<dbReference type="InterPro" id="IPR036392">
    <property type="entry name" value="PLAT/LH2_dom_sf"/>
</dbReference>
<feature type="chain" id="PRO_5005793627" evidence="8">
    <location>
        <begin position="25"/>
        <end position="1400"/>
    </location>
</feature>
<keyword evidence="6" id="KW-0245">EGF-like domain</keyword>
<keyword evidence="5 7" id="KW-0472">Membrane</keyword>
<feature type="transmembrane region" description="Helical" evidence="7">
    <location>
        <begin position="1334"/>
        <end position="1353"/>
    </location>
</feature>
<evidence type="ECO:0000256" key="1">
    <source>
        <dbReference type="ARBA" id="ARBA00004370"/>
    </source>
</evidence>
<dbReference type="Gene3D" id="2.60.60.20">
    <property type="entry name" value="PLAT/LH2 domain"/>
    <property type="match status" value="1"/>
</dbReference>
<feature type="domain" description="EGF-like" evidence="9">
    <location>
        <begin position="23"/>
        <end position="60"/>
    </location>
</feature>
<dbReference type="STRING" id="30019.A0A0M4ENE6"/>
<evidence type="ECO:0000256" key="7">
    <source>
        <dbReference type="SAM" id="Phobius"/>
    </source>
</evidence>
<feature type="signal peptide" evidence="8">
    <location>
        <begin position="1"/>
        <end position="24"/>
    </location>
</feature>
<name>A0A0M4ENE6_DROBS</name>
<reference evidence="11 12" key="1">
    <citation type="submission" date="2015-08" db="EMBL/GenBank/DDBJ databases">
        <title>Ancestral chromatin configuration constrains chromatin evolution on differentiating sex chromosomes in Drosophila.</title>
        <authorList>
            <person name="Zhou Q."/>
            <person name="Bachtrog D."/>
        </authorList>
    </citation>
    <scope>NUCLEOTIDE SEQUENCE [LARGE SCALE GENOMIC DNA]</scope>
    <source>
        <tissue evidence="11">Whole larvae</tissue>
    </source>
</reference>